<name>A0ABQ0D847_9EUKA</name>
<proteinExistence type="predicted"/>
<gene>
    <name evidence="1" type="ORF">ENUP19_0011G0007</name>
    <name evidence="2" type="ORF">ENUP19_0011G0025</name>
</gene>
<evidence type="ECO:0000313" key="3">
    <source>
        <dbReference type="Proteomes" id="UP001628156"/>
    </source>
</evidence>
<keyword evidence="3" id="KW-1185">Reference proteome</keyword>
<dbReference type="Proteomes" id="UP001628156">
    <property type="component" value="Unassembled WGS sequence"/>
</dbReference>
<sequence>MSLTSANNTNTKKPKINIPTYQEKLKRDLKSRISTDKQNQNQKDVFDFIDEYFDHNKYPIQLERMKLMGSKDLVKIFSHPINVDFLNKTFNENLLAAAMYNKILQFNESHVIRKLNGLYVDQTIFDILQLNSIELMRHFNIDSNIFLKGNRRGNKMMWLPTLVGTLILNNLLGPGNWEVMERIETIEKNGIFTIHGKLFL</sequence>
<reference evidence="2 3" key="1">
    <citation type="journal article" date="2019" name="PLoS Negl. Trop. Dis.">
        <title>Whole genome sequencing of Entamoeba nuttalli reveals mammalian host-related molecular signatures and a novel octapeptide-repeat surface protein.</title>
        <authorList>
            <person name="Tanaka M."/>
            <person name="Makiuchi T."/>
            <person name="Komiyama T."/>
            <person name="Shiina T."/>
            <person name="Osaki K."/>
            <person name="Tachibana H."/>
        </authorList>
    </citation>
    <scope>NUCLEOTIDE SEQUENCE [LARGE SCALE GENOMIC DNA]</scope>
    <source>
        <strain evidence="2 3">P19-061405</strain>
    </source>
</reference>
<dbReference type="EMBL" id="BAAFRS010000011">
    <property type="protein sequence ID" value="GAB1219007.1"/>
    <property type="molecule type" value="Genomic_DNA"/>
</dbReference>
<protein>
    <submittedName>
        <fullName evidence="2">Uncharacterized protein</fullName>
    </submittedName>
</protein>
<dbReference type="EMBL" id="BAAFRS010000011">
    <property type="protein sequence ID" value="GAB1219025.1"/>
    <property type="molecule type" value="Genomic_DNA"/>
</dbReference>
<accession>A0ABQ0D847</accession>
<reference evidence="2" key="2">
    <citation type="submission" date="2024-08" db="EMBL/GenBank/DDBJ databases">
        <title>Draft genome assembly of Entamoeba nuttalli using a combination of long-read and short-read sequencing data.</title>
        <authorList>
            <person name="Tanaka M."/>
            <person name="Tachibana H."/>
        </authorList>
    </citation>
    <scope>NUCLEOTIDE SEQUENCE</scope>
    <source>
        <strain evidence="2">P19-061405</strain>
    </source>
</reference>
<evidence type="ECO:0000313" key="2">
    <source>
        <dbReference type="EMBL" id="GAB1219025.1"/>
    </source>
</evidence>
<comment type="caution">
    <text evidence="2">The sequence shown here is derived from an EMBL/GenBank/DDBJ whole genome shotgun (WGS) entry which is preliminary data.</text>
</comment>
<evidence type="ECO:0000313" key="1">
    <source>
        <dbReference type="EMBL" id="GAB1219007.1"/>
    </source>
</evidence>
<organism evidence="2 3">
    <name type="scientific">Entamoeba nuttalli</name>
    <dbReference type="NCBI Taxonomy" id="412467"/>
    <lineage>
        <taxon>Eukaryota</taxon>
        <taxon>Amoebozoa</taxon>
        <taxon>Evosea</taxon>
        <taxon>Archamoebae</taxon>
        <taxon>Mastigamoebida</taxon>
        <taxon>Entamoebidae</taxon>
        <taxon>Entamoeba</taxon>
    </lineage>
</organism>